<dbReference type="VEuPathDB" id="AmoebaDB:DICPUDRAFT_152204"/>
<evidence type="ECO:0000313" key="1">
    <source>
        <dbReference type="EMBL" id="EGC35473.1"/>
    </source>
</evidence>
<keyword evidence="2" id="KW-1185">Reference proteome</keyword>
<dbReference type="RefSeq" id="XP_003288016.1">
    <property type="nucleotide sequence ID" value="XM_003287968.1"/>
</dbReference>
<dbReference type="GeneID" id="10501414"/>
<evidence type="ECO:0000313" key="2">
    <source>
        <dbReference type="Proteomes" id="UP000001064"/>
    </source>
</evidence>
<dbReference type="KEGG" id="dpp:DICPUDRAFT_152204"/>
<organism evidence="1 2">
    <name type="scientific">Dictyostelium purpureum</name>
    <name type="common">Slime mold</name>
    <dbReference type="NCBI Taxonomy" id="5786"/>
    <lineage>
        <taxon>Eukaryota</taxon>
        <taxon>Amoebozoa</taxon>
        <taxon>Evosea</taxon>
        <taxon>Eumycetozoa</taxon>
        <taxon>Dictyostelia</taxon>
        <taxon>Dictyosteliales</taxon>
        <taxon>Dictyosteliaceae</taxon>
        <taxon>Dictyostelium</taxon>
    </lineage>
</organism>
<dbReference type="InParanoid" id="F0ZKR0"/>
<dbReference type="EMBL" id="GL871059">
    <property type="protein sequence ID" value="EGC35473.1"/>
    <property type="molecule type" value="Genomic_DNA"/>
</dbReference>
<gene>
    <name evidence="1" type="ORF">DICPUDRAFT_152204</name>
</gene>
<sequence>MDAYQSGQENINYKYSFWLWYYNIFKRNEKKLEKLKLYYNSKKYAELCQYMKKLKNGLNNIGNYNDNNGSNGNGNNGDEVDRYIKENFKMV</sequence>
<name>F0ZKR0_DICPU</name>
<proteinExistence type="predicted"/>
<dbReference type="Proteomes" id="UP000001064">
    <property type="component" value="Unassembled WGS sequence"/>
</dbReference>
<protein>
    <submittedName>
        <fullName evidence="1">Uncharacterized protein</fullName>
    </submittedName>
</protein>
<reference evidence="2" key="1">
    <citation type="journal article" date="2011" name="Genome Biol.">
        <title>Comparative genomics of the social amoebae Dictyostelium discoideum and Dictyostelium purpureum.</title>
        <authorList>
            <consortium name="US DOE Joint Genome Institute (JGI-PGF)"/>
            <person name="Sucgang R."/>
            <person name="Kuo A."/>
            <person name="Tian X."/>
            <person name="Salerno W."/>
            <person name="Parikh A."/>
            <person name="Feasley C.L."/>
            <person name="Dalin E."/>
            <person name="Tu H."/>
            <person name="Huang E."/>
            <person name="Barry K."/>
            <person name="Lindquist E."/>
            <person name="Shapiro H."/>
            <person name="Bruce D."/>
            <person name="Schmutz J."/>
            <person name="Salamov A."/>
            <person name="Fey P."/>
            <person name="Gaudet P."/>
            <person name="Anjard C."/>
            <person name="Babu M.M."/>
            <person name="Basu S."/>
            <person name="Bushmanova Y."/>
            <person name="van der Wel H."/>
            <person name="Katoh-Kurasawa M."/>
            <person name="Dinh C."/>
            <person name="Coutinho P.M."/>
            <person name="Saito T."/>
            <person name="Elias M."/>
            <person name="Schaap P."/>
            <person name="Kay R.R."/>
            <person name="Henrissat B."/>
            <person name="Eichinger L."/>
            <person name="Rivero F."/>
            <person name="Putnam N.H."/>
            <person name="West C.M."/>
            <person name="Loomis W.F."/>
            <person name="Chisholm R.L."/>
            <person name="Shaulsky G."/>
            <person name="Strassmann J.E."/>
            <person name="Queller D.C."/>
            <person name="Kuspa A."/>
            <person name="Grigoriev I.V."/>
        </authorList>
    </citation>
    <scope>NUCLEOTIDE SEQUENCE [LARGE SCALE GENOMIC DNA]</scope>
    <source>
        <strain evidence="2">QSDP1</strain>
    </source>
</reference>
<dbReference type="AlphaFoldDB" id="F0ZKR0"/>
<accession>F0ZKR0</accession>